<sequence length="77" mass="8520">MPSSRPRVHCSTVLVCLSSRGSDAVTRKRRKLSRDISVSQIGSSCGRDTFELPYDPMNPVFSQALYPSGRSSLGRHH</sequence>
<evidence type="ECO:0000313" key="2">
    <source>
        <dbReference type="Proteomes" id="UP001066276"/>
    </source>
</evidence>
<evidence type="ECO:0008006" key="3">
    <source>
        <dbReference type="Google" id="ProtNLM"/>
    </source>
</evidence>
<dbReference type="AlphaFoldDB" id="A0AAV7PHC5"/>
<comment type="caution">
    <text evidence="1">The sequence shown here is derived from an EMBL/GenBank/DDBJ whole genome shotgun (WGS) entry which is preliminary data.</text>
</comment>
<dbReference type="Proteomes" id="UP001066276">
    <property type="component" value="Chromosome 7"/>
</dbReference>
<reference evidence="1" key="1">
    <citation type="journal article" date="2022" name="bioRxiv">
        <title>Sequencing and chromosome-scale assembly of the giantPleurodeles waltlgenome.</title>
        <authorList>
            <person name="Brown T."/>
            <person name="Elewa A."/>
            <person name="Iarovenko S."/>
            <person name="Subramanian E."/>
            <person name="Araus A.J."/>
            <person name="Petzold A."/>
            <person name="Susuki M."/>
            <person name="Suzuki K.-i.T."/>
            <person name="Hayashi T."/>
            <person name="Toyoda A."/>
            <person name="Oliveira C."/>
            <person name="Osipova E."/>
            <person name="Leigh N.D."/>
            <person name="Simon A."/>
            <person name="Yun M.H."/>
        </authorList>
    </citation>
    <scope>NUCLEOTIDE SEQUENCE</scope>
    <source>
        <strain evidence="1">20211129_DDA</strain>
        <tissue evidence="1">Liver</tissue>
    </source>
</reference>
<organism evidence="1 2">
    <name type="scientific">Pleurodeles waltl</name>
    <name type="common">Iberian ribbed newt</name>
    <dbReference type="NCBI Taxonomy" id="8319"/>
    <lineage>
        <taxon>Eukaryota</taxon>
        <taxon>Metazoa</taxon>
        <taxon>Chordata</taxon>
        <taxon>Craniata</taxon>
        <taxon>Vertebrata</taxon>
        <taxon>Euteleostomi</taxon>
        <taxon>Amphibia</taxon>
        <taxon>Batrachia</taxon>
        <taxon>Caudata</taxon>
        <taxon>Salamandroidea</taxon>
        <taxon>Salamandridae</taxon>
        <taxon>Pleurodelinae</taxon>
        <taxon>Pleurodeles</taxon>
    </lineage>
</organism>
<evidence type="ECO:0000313" key="1">
    <source>
        <dbReference type="EMBL" id="KAJ1127214.1"/>
    </source>
</evidence>
<proteinExistence type="predicted"/>
<accession>A0AAV7PHC5</accession>
<dbReference type="EMBL" id="JANPWB010000011">
    <property type="protein sequence ID" value="KAJ1127214.1"/>
    <property type="molecule type" value="Genomic_DNA"/>
</dbReference>
<name>A0AAV7PHC5_PLEWA</name>
<protein>
    <recommendedName>
        <fullName evidence="3">Secreted protein</fullName>
    </recommendedName>
</protein>
<keyword evidence="2" id="KW-1185">Reference proteome</keyword>
<gene>
    <name evidence="1" type="ORF">NDU88_005617</name>
</gene>